<keyword evidence="1" id="KW-0472">Membrane</keyword>
<comment type="caution">
    <text evidence="2">The sequence shown here is derived from an EMBL/GenBank/DDBJ whole genome shotgun (WGS) entry which is preliminary data.</text>
</comment>
<gene>
    <name evidence="2" type="ORF">VF08_18740</name>
</gene>
<evidence type="ECO:0008006" key="4">
    <source>
        <dbReference type="Google" id="ProtNLM"/>
    </source>
</evidence>
<accession>A0A9Q5ZAW6</accession>
<dbReference type="RefSeq" id="WP_099068818.1">
    <property type="nucleotide sequence ID" value="NZ_LAHD01000053.1"/>
</dbReference>
<name>A0A9Q5ZAW6_NOSLI</name>
<dbReference type="Proteomes" id="UP000222310">
    <property type="component" value="Unassembled WGS sequence"/>
</dbReference>
<reference evidence="2 3" key="1">
    <citation type="submission" date="2015-02" db="EMBL/GenBank/DDBJ databases">
        <title>Nostoc linckia genome annotation.</title>
        <authorList>
            <person name="Zhou Z."/>
        </authorList>
    </citation>
    <scope>NUCLEOTIDE SEQUENCE [LARGE SCALE GENOMIC DNA]</scope>
    <source>
        <strain evidence="3">z8</strain>
    </source>
</reference>
<organism evidence="2 3">
    <name type="scientific">Nostoc linckia z8</name>
    <dbReference type="NCBI Taxonomy" id="1628746"/>
    <lineage>
        <taxon>Bacteria</taxon>
        <taxon>Bacillati</taxon>
        <taxon>Cyanobacteriota</taxon>
        <taxon>Cyanophyceae</taxon>
        <taxon>Nostocales</taxon>
        <taxon>Nostocaceae</taxon>
        <taxon>Nostoc</taxon>
    </lineage>
</organism>
<dbReference type="AlphaFoldDB" id="A0A9Q5ZAW6"/>
<keyword evidence="1" id="KW-1133">Transmembrane helix</keyword>
<dbReference type="GeneID" id="57092560"/>
<dbReference type="EMBL" id="LAHD01000053">
    <property type="protein sequence ID" value="PHK02467.1"/>
    <property type="molecule type" value="Genomic_DNA"/>
</dbReference>
<dbReference type="InterPro" id="IPR021682">
    <property type="entry name" value="DUF2933"/>
</dbReference>
<feature type="transmembrane region" description="Helical" evidence="1">
    <location>
        <begin position="39"/>
        <end position="58"/>
    </location>
</feature>
<feature type="transmembrane region" description="Helical" evidence="1">
    <location>
        <begin position="15"/>
        <end position="33"/>
    </location>
</feature>
<proteinExistence type="predicted"/>
<sequence>MTHQHNHQSSTRTSVVKIALFVFLAIIAFFLIAEHWAHILGLPPLFLLLGLCIIMHLFMHGGHGGHGGGGGGNNQSQ</sequence>
<dbReference type="Pfam" id="PF11666">
    <property type="entry name" value="DUF2933"/>
    <property type="match status" value="1"/>
</dbReference>
<evidence type="ECO:0000313" key="3">
    <source>
        <dbReference type="Proteomes" id="UP000222310"/>
    </source>
</evidence>
<evidence type="ECO:0000313" key="2">
    <source>
        <dbReference type="EMBL" id="PHK02467.1"/>
    </source>
</evidence>
<protein>
    <recommendedName>
        <fullName evidence="4">DUF2933 domain-containing protein</fullName>
    </recommendedName>
</protein>
<evidence type="ECO:0000256" key="1">
    <source>
        <dbReference type="SAM" id="Phobius"/>
    </source>
</evidence>
<keyword evidence="1" id="KW-0812">Transmembrane</keyword>